<sequence>MTGWRATTLLALLLLRQLSALLVSALASPWPAAGTQLPVPFTETAATEGCHCWAQGTECRCFGDSVHEVPVRLADQVEKL</sequence>
<reference evidence="2" key="2">
    <citation type="submission" date="2021-09" db="EMBL/GenBank/DDBJ databases">
        <authorList>
            <person name="Jia N."/>
            <person name="Wang J."/>
            <person name="Shi W."/>
            <person name="Du L."/>
            <person name="Sun Y."/>
            <person name="Zhan W."/>
            <person name="Jiang J."/>
            <person name="Wang Q."/>
            <person name="Zhang B."/>
            <person name="Ji P."/>
            <person name="Sakyi L.B."/>
            <person name="Cui X."/>
            <person name="Yuan T."/>
            <person name="Jiang B."/>
            <person name="Yang W."/>
            <person name="Lam T.T.-Y."/>
            <person name="Chang Q."/>
            <person name="Ding S."/>
            <person name="Wang X."/>
            <person name="Zhu J."/>
            <person name="Ruan X."/>
            <person name="Zhao L."/>
            <person name="Wei J."/>
            <person name="Que T."/>
            <person name="Du C."/>
            <person name="Cheng J."/>
            <person name="Dai P."/>
            <person name="Han X."/>
            <person name="Huang E."/>
            <person name="Gao Y."/>
            <person name="Liu J."/>
            <person name="Shao H."/>
            <person name="Ye R."/>
            <person name="Li L."/>
            <person name="Wei W."/>
            <person name="Wang X."/>
            <person name="Wang C."/>
            <person name="Huo Q."/>
            <person name="Li W."/>
            <person name="Guo W."/>
            <person name="Chen H."/>
            <person name="Chen S."/>
            <person name="Zhou L."/>
            <person name="Zhou L."/>
            <person name="Ni X."/>
            <person name="Tian J."/>
            <person name="Zhou Y."/>
            <person name="Sheng Y."/>
            <person name="Liu T."/>
            <person name="Pan Y."/>
            <person name="Xia L."/>
            <person name="Li J."/>
            <person name="Zhao F."/>
            <person name="Cao W."/>
        </authorList>
    </citation>
    <scope>NUCLEOTIDE SEQUENCE</scope>
    <source>
        <strain evidence="2">Rsan-2018</strain>
        <tissue evidence="2">Larvae</tissue>
    </source>
</reference>
<reference evidence="2" key="1">
    <citation type="journal article" date="2020" name="Cell">
        <title>Large-Scale Comparative Analyses of Tick Genomes Elucidate Their Genetic Diversity and Vector Capacities.</title>
        <authorList>
            <consortium name="Tick Genome and Microbiome Consortium (TIGMIC)"/>
            <person name="Jia N."/>
            <person name="Wang J."/>
            <person name="Shi W."/>
            <person name="Du L."/>
            <person name="Sun Y."/>
            <person name="Zhan W."/>
            <person name="Jiang J.F."/>
            <person name="Wang Q."/>
            <person name="Zhang B."/>
            <person name="Ji P."/>
            <person name="Bell-Sakyi L."/>
            <person name="Cui X.M."/>
            <person name="Yuan T.T."/>
            <person name="Jiang B.G."/>
            <person name="Yang W.F."/>
            <person name="Lam T.T."/>
            <person name="Chang Q.C."/>
            <person name="Ding S.J."/>
            <person name="Wang X.J."/>
            <person name="Zhu J.G."/>
            <person name="Ruan X.D."/>
            <person name="Zhao L."/>
            <person name="Wei J.T."/>
            <person name="Ye R.Z."/>
            <person name="Que T.C."/>
            <person name="Du C.H."/>
            <person name="Zhou Y.H."/>
            <person name="Cheng J.X."/>
            <person name="Dai P.F."/>
            <person name="Guo W.B."/>
            <person name="Han X.H."/>
            <person name="Huang E.J."/>
            <person name="Li L.F."/>
            <person name="Wei W."/>
            <person name="Gao Y.C."/>
            <person name="Liu J.Z."/>
            <person name="Shao H.Z."/>
            <person name="Wang X."/>
            <person name="Wang C.C."/>
            <person name="Yang T.C."/>
            <person name="Huo Q.B."/>
            <person name="Li W."/>
            <person name="Chen H.Y."/>
            <person name="Chen S.E."/>
            <person name="Zhou L.G."/>
            <person name="Ni X.B."/>
            <person name="Tian J.H."/>
            <person name="Sheng Y."/>
            <person name="Liu T."/>
            <person name="Pan Y.S."/>
            <person name="Xia L.Y."/>
            <person name="Li J."/>
            <person name="Zhao F."/>
            <person name="Cao W.C."/>
        </authorList>
    </citation>
    <scope>NUCLEOTIDE SEQUENCE</scope>
    <source>
        <strain evidence="2">Rsan-2018</strain>
    </source>
</reference>
<dbReference type="EMBL" id="JABSTV010001245">
    <property type="protein sequence ID" value="KAH7983948.1"/>
    <property type="molecule type" value="Genomic_DNA"/>
</dbReference>
<proteinExistence type="predicted"/>
<dbReference type="Proteomes" id="UP000821837">
    <property type="component" value="Chromosome 1"/>
</dbReference>
<evidence type="ECO:0000313" key="2">
    <source>
        <dbReference type="EMBL" id="KAH7983948.1"/>
    </source>
</evidence>
<accession>A0A9D4TAL7</accession>
<evidence type="ECO:0000256" key="1">
    <source>
        <dbReference type="SAM" id="SignalP"/>
    </source>
</evidence>
<evidence type="ECO:0000313" key="3">
    <source>
        <dbReference type="Proteomes" id="UP000821837"/>
    </source>
</evidence>
<feature type="signal peptide" evidence="1">
    <location>
        <begin position="1"/>
        <end position="20"/>
    </location>
</feature>
<dbReference type="VEuPathDB" id="VectorBase:RSAN_050068"/>
<gene>
    <name evidence="2" type="ORF">HPB52_015719</name>
</gene>
<feature type="chain" id="PRO_5039203995" evidence="1">
    <location>
        <begin position="21"/>
        <end position="80"/>
    </location>
</feature>
<keyword evidence="1" id="KW-0732">Signal</keyword>
<name>A0A9D4TAL7_RHISA</name>
<dbReference type="AlphaFoldDB" id="A0A9D4TAL7"/>
<comment type="caution">
    <text evidence="2">The sequence shown here is derived from an EMBL/GenBank/DDBJ whole genome shotgun (WGS) entry which is preliminary data.</text>
</comment>
<keyword evidence="3" id="KW-1185">Reference proteome</keyword>
<protein>
    <submittedName>
        <fullName evidence="2">Uncharacterized protein</fullName>
    </submittedName>
</protein>
<organism evidence="2 3">
    <name type="scientific">Rhipicephalus sanguineus</name>
    <name type="common">Brown dog tick</name>
    <name type="synonym">Ixodes sanguineus</name>
    <dbReference type="NCBI Taxonomy" id="34632"/>
    <lineage>
        <taxon>Eukaryota</taxon>
        <taxon>Metazoa</taxon>
        <taxon>Ecdysozoa</taxon>
        <taxon>Arthropoda</taxon>
        <taxon>Chelicerata</taxon>
        <taxon>Arachnida</taxon>
        <taxon>Acari</taxon>
        <taxon>Parasitiformes</taxon>
        <taxon>Ixodida</taxon>
        <taxon>Ixodoidea</taxon>
        <taxon>Ixodidae</taxon>
        <taxon>Rhipicephalinae</taxon>
        <taxon>Rhipicephalus</taxon>
        <taxon>Rhipicephalus</taxon>
    </lineage>
</organism>